<name>A0ABT3WJJ6_9PROT</name>
<evidence type="ECO:0000256" key="4">
    <source>
        <dbReference type="ARBA" id="ARBA00022984"/>
    </source>
</evidence>
<comment type="function">
    <text evidence="7">Provides the (R)-glutamate required for cell wall biosynthesis.</text>
</comment>
<accession>A0ABT3WJJ6</accession>
<comment type="pathway">
    <text evidence="7">Cell wall biogenesis; peptidoglycan biosynthesis.</text>
</comment>
<evidence type="ECO:0000313" key="9">
    <source>
        <dbReference type="Proteomes" id="UP001165575"/>
    </source>
</evidence>
<keyword evidence="9" id="KW-1185">Reference proteome</keyword>
<feature type="active site" description="Proton donor/acceptor" evidence="7">
    <location>
        <position position="77"/>
    </location>
</feature>
<dbReference type="PANTHER" id="PTHR21198:SF2">
    <property type="entry name" value="GLUTAMATE RACEMASE"/>
    <property type="match status" value="1"/>
</dbReference>
<reference evidence="8 9" key="1">
    <citation type="submission" date="2022-07" db="EMBL/GenBank/DDBJ databases">
        <title>Bombella genomes.</title>
        <authorList>
            <person name="Harer L."/>
            <person name="Styblova S."/>
            <person name="Ehrmann M."/>
        </authorList>
    </citation>
    <scope>NUCLEOTIDE SEQUENCE [LARGE SCALE GENOMIC DNA]</scope>
    <source>
        <strain evidence="8 9">TMW 2.2556</strain>
    </source>
</reference>
<evidence type="ECO:0000256" key="6">
    <source>
        <dbReference type="ARBA" id="ARBA00023316"/>
    </source>
</evidence>
<feature type="binding site" evidence="7">
    <location>
        <begin position="45"/>
        <end position="46"/>
    </location>
    <ligand>
        <name>substrate</name>
    </ligand>
</feature>
<dbReference type="Proteomes" id="UP001165575">
    <property type="component" value="Unassembled WGS sequence"/>
</dbReference>
<dbReference type="PROSITE" id="PS00923">
    <property type="entry name" value="ASP_GLU_RACEMASE_1"/>
    <property type="match status" value="1"/>
</dbReference>
<evidence type="ECO:0000256" key="7">
    <source>
        <dbReference type="HAMAP-Rule" id="MF_00258"/>
    </source>
</evidence>
<dbReference type="InterPro" id="IPR001920">
    <property type="entry name" value="Asp/Glu_race"/>
</dbReference>
<keyword evidence="5 7" id="KW-0413">Isomerase</keyword>
<organism evidence="8 9">
    <name type="scientific">Bombella pollinis</name>
    <dbReference type="NCBI Taxonomy" id="2967337"/>
    <lineage>
        <taxon>Bacteria</taxon>
        <taxon>Pseudomonadati</taxon>
        <taxon>Pseudomonadota</taxon>
        <taxon>Alphaproteobacteria</taxon>
        <taxon>Acetobacterales</taxon>
        <taxon>Acetobacteraceae</taxon>
        <taxon>Bombella</taxon>
    </lineage>
</organism>
<keyword evidence="4 7" id="KW-0573">Peptidoglycan synthesis</keyword>
<dbReference type="EMBL" id="JANIDX010000002">
    <property type="protein sequence ID" value="MCX5619270.1"/>
    <property type="molecule type" value="Genomic_DNA"/>
</dbReference>
<dbReference type="Pfam" id="PF01177">
    <property type="entry name" value="Asp_Glu_race"/>
    <property type="match status" value="1"/>
</dbReference>
<dbReference type="InterPro" id="IPR004391">
    <property type="entry name" value="Glu_race"/>
</dbReference>
<sequence length="274" mass="29855">MPNTSPPRILVFDSGIGGLGVVQALRSLAPSLTLDYLADTALFPYGEQDDDFLRERITQLIRHACALLQPTLVIIACNTASTLALTPLRETLTLPIVGCVPPIRWAGRVSKTRTIGLLATSATARRPYLAQLHHNYAADCKLIIHGSRHLATMAERAFRGEILEPESVQHELAALFEQSDGSNIDAIGLGCTHYTFLMPYFQRLGPPGMMWLDPAPAVAQQALRRLSDVTEGPLTAVPSTPPDRFFLTAPPPHGADLAQHIAWLGFTNGWQLLP</sequence>
<comment type="caution">
    <text evidence="8">The sequence shown here is derived from an EMBL/GenBank/DDBJ whole genome shotgun (WGS) entry which is preliminary data.</text>
</comment>
<dbReference type="HAMAP" id="MF_00258">
    <property type="entry name" value="Glu_racemase"/>
    <property type="match status" value="1"/>
</dbReference>
<evidence type="ECO:0000256" key="5">
    <source>
        <dbReference type="ARBA" id="ARBA00023235"/>
    </source>
</evidence>
<evidence type="ECO:0000313" key="8">
    <source>
        <dbReference type="EMBL" id="MCX5619270.1"/>
    </source>
</evidence>
<dbReference type="InterPro" id="IPR015942">
    <property type="entry name" value="Asp/Glu/hydantoin_racemase"/>
</dbReference>
<comment type="catalytic activity">
    <reaction evidence="1 7">
        <text>L-glutamate = D-glutamate</text>
        <dbReference type="Rhea" id="RHEA:12813"/>
        <dbReference type="ChEBI" id="CHEBI:29985"/>
        <dbReference type="ChEBI" id="CHEBI:29986"/>
        <dbReference type="EC" id="5.1.1.3"/>
    </reaction>
</comment>
<gene>
    <name evidence="7" type="primary">murI</name>
    <name evidence="8" type="ORF">NQF89_02360</name>
</gene>
<keyword evidence="3 7" id="KW-0133">Cell shape</keyword>
<dbReference type="SUPFAM" id="SSF53681">
    <property type="entry name" value="Aspartate/glutamate racemase"/>
    <property type="match status" value="2"/>
</dbReference>
<evidence type="ECO:0000256" key="1">
    <source>
        <dbReference type="ARBA" id="ARBA00001602"/>
    </source>
</evidence>
<evidence type="ECO:0000256" key="2">
    <source>
        <dbReference type="ARBA" id="ARBA00013090"/>
    </source>
</evidence>
<keyword evidence="6 7" id="KW-0961">Cell wall biogenesis/degradation</keyword>
<proteinExistence type="inferred from homology"/>
<comment type="similarity">
    <text evidence="7">Belongs to the aspartate/glutamate racemases family.</text>
</comment>
<protein>
    <recommendedName>
        <fullName evidence="2 7">Glutamate racemase</fullName>
        <ecNumber evidence="2 7">5.1.1.3</ecNumber>
    </recommendedName>
</protein>
<dbReference type="EC" id="5.1.1.3" evidence="2 7"/>
<feature type="binding site" evidence="7">
    <location>
        <begin position="13"/>
        <end position="14"/>
    </location>
    <ligand>
        <name>substrate</name>
    </ligand>
</feature>
<feature type="active site" description="Proton donor/acceptor" evidence="7">
    <location>
        <position position="191"/>
    </location>
</feature>
<dbReference type="RefSeq" id="WP_155579364.1">
    <property type="nucleotide sequence ID" value="NZ_JANIDX010000002.1"/>
</dbReference>
<dbReference type="PANTHER" id="PTHR21198">
    <property type="entry name" value="GLUTAMATE RACEMASE"/>
    <property type="match status" value="1"/>
</dbReference>
<dbReference type="Gene3D" id="3.40.50.1860">
    <property type="match status" value="2"/>
</dbReference>
<feature type="binding site" evidence="7">
    <location>
        <begin position="192"/>
        <end position="193"/>
    </location>
    <ligand>
        <name>substrate</name>
    </ligand>
</feature>
<dbReference type="InterPro" id="IPR018187">
    <property type="entry name" value="Asp/Glu_racemase_AS_1"/>
</dbReference>
<evidence type="ECO:0000256" key="3">
    <source>
        <dbReference type="ARBA" id="ARBA00022960"/>
    </source>
</evidence>
<feature type="binding site" evidence="7">
    <location>
        <begin position="78"/>
        <end position="79"/>
    </location>
    <ligand>
        <name>substrate</name>
    </ligand>
</feature>